<dbReference type="InterPro" id="IPR011990">
    <property type="entry name" value="TPR-like_helical_dom_sf"/>
</dbReference>
<feature type="compositionally biased region" description="Basic and acidic residues" evidence="2">
    <location>
        <begin position="426"/>
        <end position="447"/>
    </location>
</feature>
<dbReference type="SUPFAM" id="SSF48452">
    <property type="entry name" value="TPR-like"/>
    <property type="match status" value="1"/>
</dbReference>
<name>A0A2N5PBC0_MEDGN</name>
<evidence type="ECO:0000256" key="1">
    <source>
        <dbReference type="PROSITE-ProRule" id="PRU00339"/>
    </source>
</evidence>
<dbReference type="Proteomes" id="UP000235093">
    <property type="component" value="Unassembled WGS sequence"/>
</dbReference>
<keyword evidence="1" id="KW-0802">TPR repeat</keyword>
<organism evidence="3 4">
    <name type="scientific">Mediterraneibacter gnavus</name>
    <name type="common">Ruminococcus gnavus</name>
    <dbReference type="NCBI Taxonomy" id="33038"/>
    <lineage>
        <taxon>Bacteria</taxon>
        <taxon>Bacillati</taxon>
        <taxon>Bacillota</taxon>
        <taxon>Clostridia</taxon>
        <taxon>Lachnospirales</taxon>
        <taxon>Lachnospiraceae</taxon>
        <taxon>Mediterraneibacter</taxon>
    </lineage>
</organism>
<feature type="compositionally biased region" description="Acidic residues" evidence="2">
    <location>
        <begin position="402"/>
        <end position="425"/>
    </location>
</feature>
<dbReference type="AlphaFoldDB" id="A0A2N5PBC0"/>
<dbReference type="InterPro" id="IPR027417">
    <property type="entry name" value="P-loop_NTPase"/>
</dbReference>
<feature type="compositionally biased region" description="Acidic residues" evidence="2">
    <location>
        <begin position="602"/>
        <end position="616"/>
    </location>
</feature>
<feature type="compositionally biased region" description="Basic and acidic residues" evidence="2">
    <location>
        <begin position="267"/>
        <end position="281"/>
    </location>
</feature>
<dbReference type="EMBL" id="NIHT01000023">
    <property type="protein sequence ID" value="PLT72447.1"/>
    <property type="molecule type" value="Genomic_DNA"/>
</dbReference>
<protein>
    <submittedName>
        <fullName evidence="3">AAA family ATPase</fullName>
    </submittedName>
</protein>
<feature type="region of interest" description="Disordered" evidence="2">
    <location>
        <begin position="465"/>
        <end position="495"/>
    </location>
</feature>
<evidence type="ECO:0000313" key="4">
    <source>
        <dbReference type="Proteomes" id="UP000235093"/>
    </source>
</evidence>
<comment type="caution">
    <text evidence="3">The sequence shown here is derived from an EMBL/GenBank/DDBJ whole genome shotgun (WGS) entry which is preliminary data.</text>
</comment>
<feature type="repeat" description="TPR" evidence="1">
    <location>
        <begin position="74"/>
        <end position="107"/>
    </location>
</feature>
<gene>
    <name evidence="3" type="ORF">CDL23_12925</name>
</gene>
<feature type="region of interest" description="Disordered" evidence="2">
    <location>
        <begin position="509"/>
        <end position="554"/>
    </location>
</feature>
<dbReference type="SUPFAM" id="SSF52540">
    <property type="entry name" value="P-loop containing nucleoside triphosphate hydrolases"/>
    <property type="match status" value="1"/>
</dbReference>
<feature type="compositionally biased region" description="Acidic residues" evidence="2">
    <location>
        <begin position="465"/>
        <end position="483"/>
    </location>
</feature>
<dbReference type="PROSITE" id="PS50005">
    <property type="entry name" value="TPR"/>
    <property type="match status" value="1"/>
</dbReference>
<feature type="compositionally biased region" description="Acidic residues" evidence="2">
    <location>
        <begin position="256"/>
        <end position="266"/>
    </location>
</feature>
<dbReference type="Gene3D" id="3.40.50.300">
    <property type="entry name" value="P-loop containing nucleotide triphosphate hydrolases"/>
    <property type="match status" value="1"/>
</dbReference>
<reference evidence="3 4" key="1">
    <citation type="journal article" date="2017" name="Genome Med.">
        <title>A novel Ruminococcus gnavus clade enriched in inflammatory bowel disease patients.</title>
        <authorList>
            <person name="Hall A.B."/>
            <person name="Yassour M."/>
            <person name="Sauk J."/>
            <person name="Garner A."/>
            <person name="Jiang X."/>
            <person name="Arthur T."/>
            <person name="Lagoudas G.K."/>
            <person name="Vatanen T."/>
            <person name="Fornelos N."/>
            <person name="Wilson R."/>
            <person name="Bertha M."/>
            <person name="Cohen M."/>
            <person name="Garber J."/>
            <person name="Khalili H."/>
            <person name="Gevers D."/>
            <person name="Ananthakrishnan A.N."/>
            <person name="Kugathasan S."/>
            <person name="Lander E.S."/>
            <person name="Blainey P."/>
            <person name="Vlamakis H."/>
            <person name="Xavier R.J."/>
            <person name="Huttenhower C."/>
        </authorList>
    </citation>
    <scope>NUCLEOTIDE SEQUENCE [LARGE SCALE GENOMIC DNA]</scope>
    <source>
        <strain evidence="3 4">RJX1125</strain>
    </source>
</reference>
<feature type="region of interest" description="Disordered" evidence="2">
    <location>
        <begin position="402"/>
        <end position="449"/>
    </location>
</feature>
<dbReference type="InterPro" id="IPR019734">
    <property type="entry name" value="TPR_rpt"/>
</dbReference>
<accession>A0A2N5PBC0</accession>
<sequence length="928" mass="106493">MDKYEYKLKTEQMLKLMENGAYNRAAEIADSIDWKRVRNVNMLLNVSNIYEKIRDYRKSFGVLRAAYHRTEGSRKILYRLCTLAIKVGNLEEAIDYYDEYVQAAPKDPNQYILRYRLLRARRAPIEQQIRALEQFKKAEYVEEWAYELAKRYEEAGMTAECLEECDDLILWFSEGKYVYKAMELKMRYKPLTPLQQEKYDRRLEEAEKSSEREAEKLIDLGRIKAEEEEKRRREQEEAARYTEDMLERSEQIAEPENAELSEEEVAEQLKKAEPSKKKLGDTMKLGEALQNLFHTEKEEAQEQEELELSEEDAEEYEEDIEELAEEDAEPLEADGQESTGEDDCSDLAEALEEIESLSDLELLDQVAEEEVIEEPVEEIVEETIETKVKEVDLKELEELAEPEMADAADVEVIEEPEVAEEAEKEDMEKESIKLEETEIKEDERIDEPVDDILDIDDILAEWEAAEGSVEPEEVPEVNEEDIEQIERKPKSPILSPDIQRMIDEIEGVIPEEESEEIPVHTSTPVEPLENKEEATEELRMESEELTLEVDSAEDYEDLLTEDAAEELEEEFEEELDYDDDYEDDYESIAAGLQEEFKPTLSDEPDDREIPDEEPVESDILSSTTPLSRKETAKLIATGKTAPLPMDEIADALSISDTGFLVHSRYDLSGQGARKAGLTEEQKKLFSYFVPVRGMSEQLVDVLEQDRNCTNRKGTSNTGNLLIVGNKGNGKTVLAVDVVKAIQKQRKIRQGRVAIITGEALNKKKISDIVAKLYGGALIIEKAGKLSERTVAKLNKAMEKDTGEMLIVLEEQRKPLDRVLSSNREFRKKFTSRLEVPIFVNDELVTFGQTYAQENGYRIDEMGILALYSRIDAMQREDHAVTVAEVKDIMDEAMAHSQKVSAKKLVKRVLGKNTDDADRIILTEKDFNI</sequence>
<feature type="region of interest" description="Disordered" evidence="2">
    <location>
        <begin position="592"/>
        <end position="626"/>
    </location>
</feature>
<dbReference type="Gene3D" id="1.25.40.10">
    <property type="entry name" value="Tetratricopeptide repeat domain"/>
    <property type="match status" value="1"/>
</dbReference>
<dbReference type="RefSeq" id="WP_101884194.1">
    <property type="nucleotide sequence ID" value="NZ_CP176629.1"/>
</dbReference>
<feature type="region of interest" description="Disordered" evidence="2">
    <location>
        <begin position="227"/>
        <end position="344"/>
    </location>
</feature>
<evidence type="ECO:0000256" key="2">
    <source>
        <dbReference type="SAM" id="MobiDB-lite"/>
    </source>
</evidence>
<feature type="compositionally biased region" description="Acidic residues" evidence="2">
    <location>
        <begin position="301"/>
        <end position="344"/>
    </location>
</feature>
<feature type="compositionally biased region" description="Basic and acidic residues" evidence="2">
    <location>
        <begin position="227"/>
        <end position="251"/>
    </location>
</feature>
<proteinExistence type="predicted"/>
<feature type="compositionally biased region" description="Acidic residues" evidence="2">
    <location>
        <begin position="543"/>
        <end position="554"/>
    </location>
</feature>
<evidence type="ECO:0000313" key="3">
    <source>
        <dbReference type="EMBL" id="PLT72447.1"/>
    </source>
</evidence>
<feature type="compositionally biased region" description="Basic and acidic residues" evidence="2">
    <location>
        <begin position="528"/>
        <end position="542"/>
    </location>
</feature>